<dbReference type="SUPFAM" id="SSF56784">
    <property type="entry name" value="HAD-like"/>
    <property type="match status" value="1"/>
</dbReference>
<name>A0A0F8YDD7_9ZZZZ</name>
<comment type="caution">
    <text evidence="1">The sequence shown here is derived from an EMBL/GenBank/DDBJ whole genome shotgun (WGS) entry which is preliminary data.</text>
</comment>
<proteinExistence type="predicted"/>
<dbReference type="AlphaFoldDB" id="A0A0F8YDD7"/>
<organism evidence="1">
    <name type="scientific">marine sediment metagenome</name>
    <dbReference type="NCBI Taxonomy" id="412755"/>
    <lineage>
        <taxon>unclassified sequences</taxon>
        <taxon>metagenomes</taxon>
        <taxon>ecological metagenomes</taxon>
    </lineage>
</organism>
<sequence>PEIVRCLDIPPQEFIYLGDSDVDMRTAVQANMFPVGAMWGFRSERELRESGAVEIIGRPTELLKFVP</sequence>
<protein>
    <recommendedName>
        <fullName evidence="2">HAD family hydrolase</fullName>
    </recommendedName>
</protein>
<evidence type="ECO:0000313" key="1">
    <source>
        <dbReference type="EMBL" id="KKK79447.1"/>
    </source>
</evidence>
<dbReference type="Gene3D" id="3.40.50.1000">
    <property type="entry name" value="HAD superfamily/HAD-like"/>
    <property type="match status" value="1"/>
</dbReference>
<gene>
    <name evidence="1" type="ORF">LCGC14_2833430</name>
</gene>
<accession>A0A0F8YDD7</accession>
<feature type="non-terminal residue" evidence="1">
    <location>
        <position position="1"/>
    </location>
</feature>
<evidence type="ECO:0008006" key="2">
    <source>
        <dbReference type="Google" id="ProtNLM"/>
    </source>
</evidence>
<dbReference type="InterPro" id="IPR023214">
    <property type="entry name" value="HAD_sf"/>
</dbReference>
<dbReference type="InterPro" id="IPR036412">
    <property type="entry name" value="HAD-like_sf"/>
</dbReference>
<dbReference type="EMBL" id="LAZR01054022">
    <property type="protein sequence ID" value="KKK79447.1"/>
    <property type="molecule type" value="Genomic_DNA"/>
</dbReference>
<reference evidence="1" key="1">
    <citation type="journal article" date="2015" name="Nature">
        <title>Complex archaea that bridge the gap between prokaryotes and eukaryotes.</title>
        <authorList>
            <person name="Spang A."/>
            <person name="Saw J.H."/>
            <person name="Jorgensen S.L."/>
            <person name="Zaremba-Niedzwiedzka K."/>
            <person name="Martijn J."/>
            <person name="Lind A.E."/>
            <person name="van Eijk R."/>
            <person name="Schleper C."/>
            <person name="Guy L."/>
            <person name="Ettema T.J."/>
        </authorList>
    </citation>
    <scope>NUCLEOTIDE SEQUENCE</scope>
</reference>